<dbReference type="EMBL" id="JACHWS010000004">
    <property type="protein sequence ID" value="MBB3039756.1"/>
    <property type="molecule type" value="Genomic_DNA"/>
</dbReference>
<accession>A0A839RU55</accession>
<gene>
    <name evidence="2" type="ORF">FHU29_004244</name>
</gene>
<comment type="caution">
    <text evidence="2">The sequence shown here is derived from an EMBL/GenBank/DDBJ whole genome shotgun (WGS) entry which is preliminary data.</text>
</comment>
<keyword evidence="1" id="KW-1133">Transmembrane helix</keyword>
<protein>
    <submittedName>
        <fullName evidence="2">Amino acid permease</fullName>
    </submittedName>
</protein>
<proteinExistence type="predicted"/>
<dbReference type="AlphaFoldDB" id="A0A839RU55"/>
<keyword evidence="1" id="KW-0472">Membrane</keyword>
<evidence type="ECO:0000313" key="2">
    <source>
        <dbReference type="EMBL" id="MBB3039756.1"/>
    </source>
</evidence>
<keyword evidence="1" id="KW-0812">Transmembrane</keyword>
<evidence type="ECO:0000313" key="3">
    <source>
        <dbReference type="Proteomes" id="UP000567922"/>
    </source>
</evidence>
<keyword evidence="3" id="KW-1185">Reference proteome</keyword>
<organism evidence="2 3">
    <name type="scientific">Hoyosella altamirensis</name>
    <dbReference type="NCBI Taxonomy" id="616997"/>
    <lineage>
        <taxon>Bacteria</taxon>
        <taxon>Bacillati</taxon>
        <taxon>Actinomycetota</taxon>
        <taxon>Actinomycetes</taxon>
        <taxon>Mycobacteriales</taxon>
        <taxon>Hoyosellaceae</taxon>
        <taxon>Hoyosella</taxon>
    </lineage>
</organism>
<evidence type="ECO:0000256" key="1">
    <source>
        <dbReference type="SAM" id="Phobius"/>
    </source>
</evidence>
<sequence length="58" mass="5781">MNSGWSGSSGDGRGFLAAGSALVIGGALSLLTGWPIFGAILLIIGGLLMYVGDEKLAK</sequence>
<name>A0A839RU55_9ACTN</name>
<reference evidence="2 3" key="1">
    <citation type="submission" date="2020-08" db="EMBL/GenBank/DDBJ databases">
        <title>Sequencing the genomes of 1000 actinobacteria strains.</title>
        <authorList>
            <person name="Klenk H.-P."/>
        </authorList>
    </citation>
    <scope>NUCLEOTIDE SEQUENCE [LARGE SCALE GENOMIC DNA]</scope>
    <source>
        <strain evidence="2 3">DSM 45258</strain>
    </source>
</reference>
<feature type="transmembrane region" description="Helical" evidence="1">
    <location>
        <begin position="20"/>
        <end position="51"/>
    </location>
</feature>
<dbReference type="Proteomes" id="UP000567922">
    <property type="component" value="Unassembled WGS sequence"/>
</dbReference>